<accession>A0AAW2TJ31</accession>
<gene>
    <name evidence="2" type="ORF">Sradi_2109200</name>
</gene>
<reference evidence="2" key="2">
    <citation type="journal article" date="2024" name="Plant">
        <title>Genomic evolution and insights into agronomic trait innovations of Sesamum species.</title>
        <authorList>
            <person name="Miao H."/>
            <person name="Wang L."/>
            <person name="Qu L."/>
            <person name="Liu H."/>
            <person name="Sun Y."/>
            <person name="Le M."/>
            <person name="Wang Q."/>
            <person name="Wei S."/>
            <person name="Zheng Y."/>
            <person name="Lin W."/>
            <person name="Duan Y."/>
            <person name="Cao H."/>
            <person name="Xiong S."/>
            <person name="Wang X."/>
            <person name="Wei L."/>
            <person name="Li C."/>
            <person name="Ma Q."/>
            <person name="Ju M."/>
            <person name="Zhao R."/>
            <person name="Li G."/>
            <person name="Mu C."/>
            <person name="Tian Q."/>
            <person name="Mei H."/>
            <person name="Zhang T."/>
            <person name="Gao T."/>
            <person name="Zhang H."/>
        </authorList>
    </citation>
    <scope>NUCLEOTIDE SEQUENCE</scope>
    <source>
        <strain evidence="2">G02</strain>
    </source>
</reference>
<feature type="compositionally biased region" description="Low complexity" evidence="1">
    <location>
        <begin position="1"/>
        <end position="14"/>
    </location>
</feature>
<evidence type="ECO:0000256" key="1">
    <source>
        <dbReference type="SAM" id="MobiDB-lite"/>
    </source>
</evidence>
<comment type="caution">
    <text evidence="2">The sequence shown here is derived from an EMBL/GenBank/DDBJ whole genome shotgun (WGS) entry which is preliminary data.</text>
</comment>
<proteinExistence type="predicted"/>
<evidence type="ECO:0000313" key="2">
    <source>
        <dbReference type="EMBL" id="KAL0404684.1"/>
    </source>
</evidence>
<dbReference type="EMBL" id="JACGWJ010000008">
    <property type="protein sequence ID" value="KAL0404684.1"/>
    <property type="molecule type" value="Genomic_DNA"/>
</dbReference>
<dbReference type="AlphaFoldDB" id="A0AAW2TJ31"/>
<sequence>MIAGPSQSSSSTAPSPSPPQSRRPNLDDQVMRLEEMMAWRATTWLSRLPPQRSQSSTDSPAPDPDGVDFADREANQIKYTQFVMAFVTMFGINSLAHNYKPISKVVQKTVIKMGTKGLPKAVSNTKTKVSSWRH</sequence>
<feature type="region of interest" description="Disordered" evidence="1">
    <location>
        <begin position="45"/>
        <end position="72"/>
    </location>
</feature>
<feature type="region of interest" description="Disordered" evidence="1">
    <location>
        <begin position="1"/>
        <end position="27"/>
    </location>
</feature>
<organism evidence="2">
    <name type="scientific">Sesamum radiatum</name>
    <name type="common">Black benniseed</name>
    <dbReference type="NCBI Taxonomy" id="300843"/>
    <lineage>
        <taxon>Eukaryota</taxon>
        <taxon>Viridiplantae</taxon>
        <taxon>Streptophyta</taxon>
        <taxon>Embryophyta</taxon>
        <taxon>Tracheophyta</taxon>
        <taxon>Spermatophyta</taxon>
        <taxon>Magnoliopsida</taxon>
        <taxon>eudicotyledons</taxon>
        <taxon>Gunneridae</taxon>
        <taxon>Pentapetalae</taxon>
        <taxon>asterids</taxon>
        <taxon>lamiids</taxon>
        <taxon>Lamiales</taxon>
        <taxon>Pedaliaceae</taxon>
        <taxon>Sesamum</taxon>
    </lineage>
</organism>
<protein>
    <submittedName>
        <fullName evidence="2">Uncharacterized protein</fullName>
    </submittedName>
</protein>
<name>A0AAW2TJ31_SESRA</name>
<reference evidence="2" key="1">
    <citation type="submission" date="2020-06" db="EMBL/GenBank/DDBJ databases">
        <authorList>
            <person name="Li T."/>
            <person name="Hu X."/>
            <person name="Zhang T."/>
            <person name="Song X."/>
            <person name="Zhang H."/>
            <person name="Dai N."/>
            <person name="Sheng W."/>
            <person name="Hou X."/>
            <person name="Wei L."/>
        </authorList>
    </citation>
    <scope>NUCLEOTIDE SEQUENCE</scope>
    <source>
        <strain evidence="2">G02</strain>
        <tissue evidence="2">Leaf</tissue>
    </source>
</reference>